<feature type="non-terminal residue" evidence="15">
    <location>
        <position position="462"/>
    </location>
</feature>
<dbReference type="GO" id="GO:0016567">
    <property type="term" value="P:protein ubiquitination"/>
    <property type="evidence" value="ECO:0007669"/>
    <property type="project" value="InterPro"/>
</dbReference>
<keyword evidence="8" id="KW-0833">Ubl conjugation pathway</keyword>
<protein>
    <recommendedName>
        <fullName evidence="3">RBR-type E3 ubiquitin transferase</fullName>
        <ecNumber evidence="3">2.3.2.31</ecNumber>
    </recommendedName>
</protein>
<proteinExistence type="inferred from homology"/>
<evidence type="ECO:0000259" key="13">
    <source>
        <dbReference type="PROSITE" id="PS50908"/>
    </source>
</evidence>
<dbReference type="InterPro" id="IPR047548">
    <property type="entry name" value="Rcat_RBR_RNF14"/>
</dbReference>
<evidence type="ECO:0000256" key="1">
    <source>
        <dbReference type="ARBA" id="ARBA00001798"/>
    </source>
</evidence>
<dbReference type="SUPFAM" id="SSF57850">
    <property type="entry name" value="RING/U-box"/>
    <property type="match status" value="3"/>
</dbReference>
<dbReference type="InterPro" id="IPR044066">
    <property type="entry name" value="TRIAD_supradom"/>
</dbReference>
<evidence type="ECO:0000256" key="11">
    <source>
        <dbReference type="PROSITE-ProRule" id="PRU00175"/>
    </source>
</evidence>
<gene>
    <name evidence="15" type="ORF">BCV69DRAFT_242327</name>
</gene>
<dbReference type="STRING" id="1684307.A0A316U2H1"/>
<name>A0A316U2H1_9BASI</name>
<dbReference type="PROSITE" id="PS50908">
    <property type="entry name" value="RWD"/>
    <property type="match status" value="1"/>
</dbReference>
<keyword evidence="9" id="KW-0862">Zinc</keyword>
<evidence type="ECO:0000259" key="14">
    <source>
        <dbReference type="PROSITE" id="PS51873"/>
    </source>
</evidence>
<dbReference type="CDD" id="cd20354">
    <property type="entry name" value="Rcat_RBR_RNF14"/>
    <property type="match status" value="1"/>
</dbReference>
<dbReference type="InterPro" id="IPR002867">
    <property type="entry name" value="IBR_dom"/>
</dbReference>
<dbReference type="Gene3D" id="3.10.110.10">
    <property type="entry name" value="Ubiquitin Conjugating Enzyme"/>
    <property type="match status" value="1"/>
</dbReference>
<dbReference type="Pfam" id="PF13639">
    <property type="entry name" value="zf-RING_2"/>
    <property type="match status" value="1"/>
</dbReference>
<dbReference type="InterPro" id="IPR013083">
    <property type="entry name" value="Znf_RING/FYVE/PHD"/>
</dbReference>
<dbReference type="Pfam" id="PF01485">
    <property type="entry name" value="IBR"/>
    <property type="match status" value="1"/>
</dbReference>
<dbReference type="RefSeq" id="XP_025346178.1">
    <property type="nucleotide sequence ID" value="XM_025490031.1"/>
</dbReference>
<feature type="domain" description="RING-type" evidence="14">
    <location>
        <begin position="199"/>
        <end position="460"/>
    </location>
</feature>
<evidence type="ECO:0000256" key="8">
    <source>
        <dbReference type="ARBA" id="ARBA00022786"/>
    </source>
</evidence>
<dbReference type="CDD" id="cd20341">
    <property type="entry name" value="BRcat_RBR_RNF14"/>
    <property type="match status" value="1"/>
</dbReference>
<keyword evidence="6" id="KW-0677">Repeat</keyword>
<dbReference type="Pfam" id="PF22191">
    <property type="entry name" value="IBR_1"/>
    <property type="match status" value="1"/>
</dbReference>
<evidence type="ECO:0000313" key="16">
    <source>
        <dbReference type="Proteomes" id="UP000245942"/>
    </source>
</evidence>
<organism evidence="15 16">
    <name type="scientific">Pseudomicrostroma glucosiphilum</name>
    <dbReference type="NCBI Taxonomy" id="1684307"/>
    <lineage>
        <taxon>Eukaryota</taxon>
        <taxon>Fungi</taxon>
        <taxon>Dikarya</taxon>
        <taxon>Basidiomycota</taxon>
        <taxon>Ustilaginomycotina</taxon>
        <taxon>Exobasidiomycetes</taxon>
        <taxon>Microstromatales</taxon>
        <taxon>Microstromatales incertae sedis</taxon>
        <taxon>Pseudomicrostroma</taxon>
    </lineage>
</organism>
<feature type="domain" description="RING-type" evidence="12">
    <location>
        <begin position="203"/>
        <end position="250"/>
    </location>
</feature>
<dbReference type="InterPro" id="IPR031127">
    <property type="entry name" value="E3_UB_ligase_RBR"/>
</dbReference>
<dbReference type="Proteomes" id="UP000245942">
    <property type="component" value="Unassembled WGS sequence"/>
</dbReference>
<dbReference type="Gene3D" id="3.30.40.10">
    <property type="entry name" value="Zinc/RING finger domain, C3HC4 (zinc finger)"/>
    <property type="match status" value="1"/>
</dbReference>
<keyword evidence="16" id="KW-1185">Reference proteome</keyword>
<sequence length="462" mass="52034">ECAALQDDELVALEAIYPPEQLRIVRKSGERQTEVTFNVPVSLHKETDVYIQVDGKPGEDLPPLRLLHLPPLALTVSLPPLYPLQEPPRIVRLAAPWISDVSSSRAQWVRQRLLEQWQEVQGEVLWTYGEWAREGWVDETLRSRSNSPFSNGKTSKGLYFQHSNHNTAPSKTGTPLTRPLGDTLSAYDRLARQSAFGKERFLCSICLEAKRGEACTRIEACGHVFCRECLLDYLTLHLTEGSLRLALSCPDASCVSSKALLKAGSISVSELSDFLKETPSLLTRLRFLEEKEAAEADPTAVPCPRPDCQTLTPKDASNDNSSRWEAFRQCRTCSYSFCVWCRKTWHAPSPCSLPSTSSLLDKYAAATPEVRRALEARYGRKNLLRLKAQYEEEKANQEWLKGKTQACPHCSSRIEKSLGCNHMTCQHCQSHFCYLCGSRLNAAHPYQHFNTPGSPCFNRLFD</sequence>
<comment type="similarity">
    <text evidence="10">Belongs to the RBR family. RNF14 subfamily.</text>
</comment>
<dbReference type="GO" id="GO:0008270">
    <property type="term" value="F:zinc ion binding"/>
    <property type="evidence" value="ECO:0007669"/>
    <property type="project" value="UniProtKB-KW"/>
</dbReference>
<feature type="non-terminal residue" evidence="15">
    <location>
        <position position="1"/>
    </location>
</feature>
<dbReference type="SUPFAM" id="SSF54495">
    <property type="entry name" value="UBC-like"/>
    <property type="match status" value="1"/>
</dbReference>
<dbReference type="InterPro" id="IPR017907">
    <property type="entry name" value="Znf_RING_CS"/>
</dbReference>
<evidence type="ECO:0000256" key="10">
    <source>
        <dbReference type="ARBA" id="ARBA00044508"/>
    </source>
</evidence>
<evidence type="ECO:0000256" key="6">
    <source>
        <dbReference type="ARBA" id="ARBA00022737"/>
    </source>
</evidence>
<keyword evidence="4" id="KW-0808">Transferase</keyword>
<dbReference type="CDD" id="cd23820">
    <property type="entry name" value="RWD_RNF14"/>
    <property type="match status" value="1"/>
</dbReference>
<evidence type="ECO:0000256" key="5">
    <source>
        <dbReference type="ARBA" id="ARBA00022723"/>
    </source>
</evidence>
<dbReference type="AlphaFoldDB" id="A0A316U2H1"/>
<reference evidence="15 16" key="1">
    <citation type="journal article" date="2018" name="Mol. Biol. Evol.">
        <title>Broad Genomic Sampling Reveals a Smut Pathogenic Ancestry of the Fungal Clade Ustilaginomycotina.</title>
        <authorList>
            <person name="Kijpornyongpan T."/>
            <person name="Mondo S.J."/>
            <person name="Barry K."/>
            <person name="Sandor L."/>
            <person name="Lee J."/>
            <person name="Lipzen A."/>
            <person name="Pangilinan J."/>
            <person name="LaButti K."/>
            <person name="Hainaut M."/>
            <person name="Henrissat B."/>
            <person name="Grigoriev I.V."/>
            <person name="Spatafora J.W."/>
            <person name="Aime M.C."/>
        </authorList>
    </citation>
    <scope>NUCLEOTIDE SEQUENCE [LARGE SCALE GENOMIC DNA]</scope>
    <source>
        <strain evidence="15 16">MCA 4718</strain>
    </source>
</reference>
<evidence type="ECO:0000256" key="4">
    <source>
        <dbReference type="ARBA" id="ARBA00022679"/>
    </source>
</evidence>
<accession>A0A316U2H1</accession>
<evidence type="ECO:0000259" key="12">
    <source>
        <dbReference type="PROSITE" id="PS50089"/>
    </source>
</evidence>
<dbReference type="EMBL" id="KZ819333">
    <property type="protein sequence ID" value="PWN19018.1"/>
    <property type="molecule type" value="Genomic_DNA"/>
</dbReference>
<dbReference type="OrthoDB" id="1431934at2759"/>
<dbReference type="PANTHER" id="PTHR11685">
    <property type="entry name" value="RBR FAMILY RING FINGER AND IBR DOMAIN-CONTAINING"/>
    <property type="match status" value="1"/>
</dbReference>
<evidence type="ECO:0000313" key="15">
    <source>
        <dbReference type="EMBL" id="PWN19018.1"/>
    </source>
</evidence>
<dbReference type="InterPro" id="IPR001841">
    <property type="entry name" value="Znf_RING"/>
</dbReference>
<comment type="pathway">
    <text evidence="2">Protein modification; protein ubiquitination.</text>
</comment>
<dbReference type="InterPro" id="IPR006575">
    <property type="entry name" value="RWD_dom"/>
</dbReference>
<evidence type="ECO:0000256" key="3">
    <source>
        <dbReference type="ARBA" id="ARBA00012251"/>
    </source>
</evidence>
<feature type="domain" description="RWD" evidence="13">
    <location>
        <begin position="8"/>
        <end position="139"/>
    </location>
</feature>
<evidence type="ECO:0000256" key="7">
    <source>
        <dbReference type="ARBA" id="ARBA00022771"/>
    </source>
</evidence>
<dbReference type="InterPro" id="IPR016135">
    <property type="entry name" value="UBQ-conjugating_enzyme/RWD"/>
</dbReference>
<evidence type="ECO:0000256" key="9">
    <source>
        <dbReference type="ARBA" id="ARBA00022833"/>
    </source>
</evidence>
<dbReference type="GO" id="GO:0061630">
    <property type="term" value="F:ubiquitin protein ligase activity"/>
    <property type="evidence" value="ECO:0007669"/>
    <property type="project" value="UniProtKB-EC"/>
</dbReference>
<dbReference type="Gene3D" id="1.20.120.1750">
    <property type="match status" value="1"/>
</dbReference>
<keyword evidence="7 11" id="KW-0863">Zinc-finger</keyword>
<dbReference type="PROSITE" id="PS51873">
    <property type="entry name" value="TRIAD"/>
    <property type="match status" value="1"/>
</dbReference>
<dbReference type="Pfam" id="PF05773">
    <property type="entry name" value="RWD"/>
    <property type="match status" value="1"/>
</dbReference>
<comment type="catalytic activity">
    <reaction evidence="1">
        <text>[E2 ubiquitin-conjugating enzyme]-S-ubiquitinyl-L-cysteine + [acceptor protein]-L-lysine = [E2 ubiquitin-conjugating enzyme]-L-cysteine + [acceptor protein]-N(6)-ubiquitinyl-L-lysine.</text>
        <dbReference type="EC" id="2.3.2.31"/>
    </reaction>
</comment>
<dbReference type="GeneID" id="37011765"/>
<keyword evidence="5" id="KW-0479">Metal-binding</keyword>
<dbReference type="EC" id="2.3.2.31" evidence="3"/>
<evidence type="ECO:0000256" key="2">
    <source>
        <dbReference type="ARBA" id="ARBA00004906"/>
    </source>
</evidence>
<dbReference type="SMART" id="SM00647">
    <property type="entry name" value="IBR"/>
    <property type="match status" value="2"/>
</dbReference>
<dbReference type="PROSITE" id="PS00518">
    <property type="entry name" value="ZF_RING_1"/>
    <property type="match status" value="1"/>
</dbReference>
<dbReference type="PROSITE" id="PS50089">
    <property type="entry name" value="ZF_RING_2"/>
    <property type="match status" value="1"/>
</dbReference>
<dbReference type="SMART" id="SM00184">
    <property type="entry name" value="RING"/>
    <property type="match status" value="2"/>
</dbReference>